<feature type="region of interest" description="Disordered" evidence="1">
    <location>
        <begin position="456"/>
        <end position="690"/>
    </location>
</feature>
<sequence>MSIRLKEFSHPENLANKIRLGMPPGEASTRSQVIGQDKPPISNPKPTGESIIREASQGNADSPDLGSLWPSSVTKRSSPGPRNGSPRTGDQNVQQLLPVRKEEASALNPEPKKKLIRLPVFSVSPSSAGETLPSGLARGGFPRASGDSAELRDQQKDTLKPKREPLAAVVSAPSGSLLHIDSLLPLPAPQRSPSGPGREGFPIVSGEAGKVRILRQGEPSALNDGSGTKSPLAEPGSSESGNLPELDVLLPPPVNSRSRVESVHAARPHKTVTGRSLGPAEDLQASMERGSLVKPSTHPQRPRSTALQSETDGARASKRQKTKHTASISHGLAERKPGKVRPHTENTGKHGGEKSDFGPTTSAIKARESASGGGHHGFGYSHKARFPTGAVGKPSGSSQVRSLRPGDEESNLETQLSIIDSEVPEWSTTPTETRGVGMVPDFGASLVPSNVTWSDLLSPEPGVSMTAPSGAGEERGELSIDEKLEMVELLRQGEPPNFNDESGEKSALIGPRGWESGDRPEFHAVSPPGVEHRSSLESANAAPHLMSPDGRGGGEPVADLLASLEGWVVKPSTQPQKPRSISVQPAADGTLASERQENSLAASISHGLAENKPGEELRYTENTGKRGSKPVDYGPKTTVSAVDPSGSASGGDLDGFGYLQKVDSTGAEGKASGTNEARSLRPSDEDTTLETQLSFIDGEIPEWSPTSAEKQDVEIDPDFDALFVSPNITWSDLLSAEPVAVPSGAGEESQDLSLDEKLAIEAQGLLDFLDSDKQ</sequence>
<evidence type="ECO:0000313" key="3">
    <source>
        <dbReference type="Proteomes" id="UP000572268"/>
    </source>
</evidence>
<feature type="compositionally biased region" description="Polar residues" evidence="1">
    <location>
        <begin position="85"/>
        <end position="95"/>
    </location>
</feature>
<gene>
    <name evidence="2" type="ORF">FOL46_008087</name>
</gene>
<feature type="region of interest" description="Disordered" evidence="1">
    <location>
        <begin position="183"/>
        <end position="439"/>
    </location>
</feature>
<evidence type="ECO:0000313" key="2">
    <source>
        <dbReference type="EMBL" id="KAF4655863.1"/>
    </source>
</evidence>
<feature type="compositionally biased region" description="Polar residues" evidence="1">
    <location>
        <begin position="297"/>
        <end position="311"/>
    </location>
</feature>
<comment type="caution">
    <text evidence="2">The sequence shown here is derived from an EMBL/GenBank/DDBJ whole genome shotgun (WGS) entry which is preliminary data.</text>
</comment>
<protein>
    <submittedName>
        <fullName evidence="2">Uncharacterized protein</fullName>
    </submittedName>
</protein>
<feature type="compositionally biased region" description="Basic and acidic residues" evidence="1">
    <location>
        <begin position="472"/>
        <end position="488"/>
    </location>
</feature>
<dbReference type="AlphaFoldDB" id="A0A7J6L9J2"/>
<dbReference type="EMBL" id="JABANN010000617">
    <property type="protein sequence ID" value="KAF4655863.1"/>
    <property type="molecule type" value="Genomic_DNA"/>
</dbReference>
<feature type="compositionally biased region" description="Basic and acidic residues" evidence="1">
    <location>
        <begin position="1"/>
        <end position="10"/>
    </location>
</feature>
<feature type="compositionally biased region" description="Polar residues" evidence="1">
    <location>
        <begin position="571"/>
        <end position="583"/>
    </location>
</feature>
<evidence type="ECO:0000256" key="1">
    <source>
        <dbReference type="SAM" id="MobiDB-lite"/>
    </source>
</evidence>
<accession>A0A7J6L9J2</accession>
<feature type="compositionally biased region" description="Basic and acidic residues" evidence="1">
    <location>
        <begin position="332"/>
        <end position="356"/>
    </location>
</feature>
<organism evidence="2 3">
    <name type="scientific">Perkinsus olseni</name>
    <name type="common">Perkinsus atlanticus</name>
    <dbReference type="NCBI Taxonomy" id="32597"/>
    <lineage>
        <taxon>Eukaryota</taxon>
        <taxon>Sar</taxon>
        <taxon>Alveolata</taxon>
        <taxon>Perkinsozoa</taxon>
        <taxon>Perkinsea</taxon>
        <taxon>Perkinsida</taxon>
        <taxon>Perkinsidae</taxon>
        <taxon>Perkinsus</taxon>
    </lineage>
</organism>
<reference evidence="2 3" key="1">
    <citation type="submission" date="2020-04" db="EMBL/GenBank/DDBJ databases">
        <title>Perkinsus olseni comparative genomics.</title>
        <authorList>
            <person name="Bogema D.R."/>
        </authorList>
    </citation>
    <scope>NUCLEOTIDE SEQUENCE [LARGE SCALE GENOMIC DNA]</scope>
    <source>
        <strain evidence="2">ATCC PRA-31</strain>
    </source>
</reference>
<dbReference type="Proteomes" id="UP000572268">
    <property type="component" value="Unassembled WGS sequence"/>
</dbReference>
<feature type="compositionally biased region" description="Basic and acidic residues" evidence="1">
    <location>
        <begin position="149"/>
        <end position="165"/>
    </location>
</feature>
<feature type="region of interest" description="Disordered" evidence="1">
    <location>
        <begin position="1"/>
        <end position="168"/>
    </location>
</feature>
<name>A0A7J6L9J2_PEROL</name>
<proteinExistence type="predicted"/>